<dbReference type="SUPFAM" id="SSF48317">
    <property type="entry name" value="Acid phosphatase/Vanadium-dependent haloperoxidase"/>
    <property type="match status" value="1"/>
</dbReference>
<feature type="transmembrane region" description="Helical" evidence="1">
    <location>
        <begin position="273"/>
        <end position="290"/>
    </location>
</feature>
<evidence type="ECO:0000313" key="3">
    <source>
        <dbReference type="EMBL" id="KAA9361527.1"/>
    </source>
</evidence>
<keyword evidence="1" id="KW-0812">Transmembrane</keyword>
<gene>
    <name evidence="3" type="ORF">F3W84_19995</name>
</gene>
<dbReference type="EMBL" id="VYXQ01000024">
    <property type="protein sequence ID" value="KAA9361527.1"/>
    <property type="molecule type" value="Genomic_DNA"/>
</dbReference>
<feature type="transmembrane region" description="Helical" evidence="1">
    <location>
        <begin position="110"/>
        <end position="131"/>
    </location>
</feature>
<feature type="transmembrane region" description="Helical" evidence="1">
    <location>
        <begin position="296"/>
        <end position="315"/>
    </location>
</feature>
<dbReference type="SMART" id="SM00014">
    <property type="entry name" value="acidPPc"/>
    <property type="match status" value="1"/>
</dbReference>
<protein>
    <submittedName>
        <fullName evidence="3">Phosphatase PAP2 family protein</fullName>
    </submittedName>
</protein>
<dbReference type="Pfam" id="PF01569">
    <property type="entry name" value="PAP2"/>
    <property type="match status" value="1"/>
</dbReference>
<evidence type="ECO:0000313" key="4">
    <source>
        <dbReference type="Proteomes" id="UP000327108"/>
    </source>
</evidence>
<comment type="caution">
    <text evidence="3">The sequence shown here is derived from an EMBL/GenBank/DDBJ whole genome shotgun (WGS) entry which is preliminary data.</text>
</comment>
<keyword evidence="4" id="KW-1185">Reference proteome</keyword>
<keyword evidence="1" id="KW-1133">Transmembrane helix</keyword>
<sequence>MSGSSSTIRTRLFSILRSPISRDNHRKPQFASDLWPRNHPPAICQQTFSRRLQAVAVAFDKARMHSPSFLDNEQSDRAVSIFKAGSMQDAASHAPSPSDRILQDGPSTVWANQVLTILLLSSFIFILFPAFDLAVSRFFARGHAFPLSDHSLLLAIRDCHRRATIYLLSSMVGFTFLYAIHPHRFRHLPPHKILFVLLTFLLGPFLTVQALKNFIGRARPRSLIEFGGSAEFTPLWQVAGQCNRNCSFPSGEAATAAASLAVIVFVPKKWRRSALTMMLPVACFTAFNRVMFGAHFLSDVVIAWGLMLCLMIWLWQRIAAYAKRIDAAVANLGRKFHR</sequence>
<dbReference type="Gene3D" id="1.20.144.10">
    <property type="entry name" value="Phosphatidic acid phosphatase type 2/haloperoxidase"/>
    <property type="match status" value="1"/>
</dbReference>
<dbReference type="InterPro" id="IPR000326">
    <property type="entry name" value="PAP2/HPO"/>
</dbReference>
<accession>A0A5N1JPK4</accession>
<dbReference type="AlphaFoldDB" id="A0A5N1JPK4"/>
<proteinExistence type="predicted"/>
<feature type="transmembrane region" description="Helical" evidence="1">
    <location>
        <begin position="193"/>
        <end position="211"/>
    </location>
</feature>
<reference evidence="3 4" key="1">
    <citation type="submission" date="2019-09" db="EMBL/GenBank/DDBJ databases">
        <title>Biological control of the noxious weed angled onion (Allium triquetrum) thwarted by endophytic bacteria in Victoria, Australia.</title>
        <authorList>
            <person name="Tehranchian P."/>
            <person name="Adair R.J."/>
            <person name="Van T.H."/>
            <person name="Morrison P.D."/>
            <person name="Williams H."/>
            <person name="Lawrie A.C."/>
        </authorList>
    </citation>
    <scope>NUCLEOTIDE SEQUENCE [LARGE SCALE GENOMIC DNA]</scope>
    <source>
        <strain evidence="3 4">RPTAtOch1</strain>
    </source>
</reference>
<keyword evidence="1" id="KW-0472">Membrane</keyword>
<name>A0A5N1JPK4_9HYPH</name>
<feature type="domain" description="Phosphatidic acid phosphatase type 2/haloperoxidase" evidence="2">
    <location>
        <begin position="192"/>
        <end position="314"/>
    </location>
</feature>
<dbReference type="Proteomes" id="UP000327108">
    <property type="component" value="Unassembled WGS sequence"/>
</dbReference>
<dbReference type="PANTHER" id="PTHR14969:SF13">
    <property type="entry name" value="AT30094P"/>
    <property type="match status" value="1"/>
</dbReference>
<dbReference type="InterPro" id="IPR036938">
    <property type="entry name" value="PAP2/HPO_sf"/>
</dbReference>
<feature type="transmembrane region" description="Helical" evidence="1">
    <location>
        <begin position="163"/>
        <end position="181"/>
    </location>
</feature>
<dbReference type="PANTHER" id="PTHR14969">
    <property type="entry name" value="SPHINGOSINE-1-PHOSPHATE PHOSPHOHYDROLASE"/>
    <property type="match status" value="1"/>
</dbReference>
<organism evidence="3 4">
    <name type="scientific">Ochrobactrum quorumnocens</name>
    <dbReference type="NCBI Taxonomy" id="271865"/>
    <lineage>
        <taxon>Bacteria</taxon>
        <taxon>Pseudomonadati</taxon>
        <taxon>Pseudomonadota</taxon>
        <taxon>Alphaproteobacteria</taxon>
        <taxon>Hyphomicrobiales</taxon>
        <taxon>Brucellaceae</taxon>
        <taxon>Brucella/Ochrobactrum group</taxon>
        <taxon>Ochrobactrum</taxon>
    </lineage>
</organism>
<evidence type="ECO:0000256" key="1">
    <source>
        <dbReference type="SAM" id="Phobius"/>
    </source>
</evidence>
<evidence type="ECO:0000259" key="2">
    <source>
        <dbReference type="SMART" id="SM00014"/>
    </source>
</evidence>